<dbReference type="GO" id="GO:0000444">
    <property type="term" value="C:MIS12/MIND type complex"/>
    <property type="evidence" value="ECO:0007669"/>
    <property type="project" value="TreeGrafter"/>
</dbReference>
<feature type="region of interest" description="Disordered" evidence="1">
    <location>
        <begin position="1"/>
        <end position="183"/>
    </location>
</feature>
<feature type="compositionally biased region" description="Pro residues" evidence="1">
    <location>
        <begin position="15"/>
        <end position="28"/>
    </location>
</feature>
<feature type="compositionally biased region" description="Low complexity" evidence="1">
    <location>
        <begin position="149"/>
        <end position="160"/>
    </location>
</feature>
<accession>A0A8C4XKU4</accession>
<dbReference type="OMA" id="CKLRHEV"/>
<keyword evidence="3" id="KW-1185">Reference proteome</keyword>
<evidence type="ECO:0000256" key="1">
    <source>
        <dbReference type="SAM" id="MobiDB-lite"/>
    </source>
</evidence>
<dbReference type="AlphaFoldDB" id="A0A8C4XKU4"/>
<reference evidence="2" key="2">
    <citation type="submission" date="2025-09" db="UniProtKB">
        <authorList>
            <consortium name="Ensembl"/>
        </authorList>
    </citation>
    <scope>IDENTIFICATION</scope>
</reference>
<sequence length="428" mass="46316">MKVRESSRAGRGGAAPPPAPAGRGPPPLGQLQDAAALPRLLRHRHQRRHRRLRQTETAAPLTPGRGAAGAAWGERGSLPAASPAGPPAPRPPRPARDTRSASAPQRLSAAAARPSAPHRLEAGRGEVAVAVHRPRRHRRHTAQGKRGAEAAGSASGPAFSLRRRQEMAASPAPPPSPAAARDPRVQCCSRRGLGEVMALCAPFVRALAQGQPGGDAAVGDALGSFETAVRENVTINGQPWEVTLDDSLLQSGSNIKILEDQFDELIVETAAKRKQWPKKILVHAVQTMKAEQEMLKLYQPVVTPEKIRSQPSQDAYIADLNQVTETASEQISGTMKSLPVLIERAEGFSQALTWQPILELCKLRHEVFAGCKAKEDNNVQSFVSPGEVTPADTLTSKNPYVLLKRKKVADPSERRRYPLRQRKITFRT</sequence>
<feature type="compositionally biased region" description="Low complexity" evidence="1">
    <location>
        <begin position="64"/>
        <end position="83"/>
    </location>
</feature>
<proteinExistence type="predicted"/>
<organism evidence="2 3">
    <name type="scientific">Falco tinnunculus</name>
    <name type="common">Common kestrel</name>
    <dbReference type="NCBI Taxonomy" id="100819"/>
    <lineage>
        <taxon>Eukaryota</taxon>
        <taxon>Metazoa</taxon>
        <taxon>Chordata</taxon>
        <taxon>Craniata</taxon>
        <taxon>Vertebrata</taxon>
        <taxon>Euteleostomi</taxon>
        <taxon>Archelosauria</taxon>
        <taxon>Archosauria</taxon>
        <taxon>Dinosauria</taxon>
        <taxon>Saurischia</taxon>
        <taxon>Theropoda</taxon>
        <taxon>Coelurosauria</taxon>
        <taxon>Aves</taxon>
        <taxon>Neognathae</taxon>
        <taxon>Neoaves</taxon>
        <taxon>Telluraves</taxon>
        <taxon>Australaves</taxon>
        <taxon>Falconiformes</taxon>
        <taxon>Falconidae</taxon>
        <taxon>Falco</taxon>
    </lineage>
</organism>
<dbReference type="PANTHER" id="PTHR31749">
    <property type="entry name" value="KINETOCHORE-ASSOCIATED PROTEIN NSL1 HOMOLOG"/>
    <property type="match status" value="1"/>
</dbReference>
<dbReference type="Pfam" id="PF08641">
    <property type="entry name" value="Mis14"/>
    <property type="match status" value="1"/>
</dbReference>
<protein>
    <submittedName>
        <fullName evidence="2">NSL1 component of MIS12 kinetochore complex</fullName>
    </submittedName>
</protein>
<feature type="compositionally biased region" description="Basic residues" evidence="1">
    <location>
        <begin position="40"/>
        <end position="52"/>
    </location>
</feature>
<name>A0A8C4XKU4_FALTI</name>
<dbReference type="InterPro" id="IPR013950">
    <property type="entry name" value="Mis14/Nsl1"/>
</dbReference>
<dbReference type="PANTHER" id="PTHR31749:SF3">
    <property type="entry name" value="KINETOCHORE-ASSOCIATED PROTEIN NSL1 HOMOLOG"/>
    <property type="match status" value="1"/>
</dbReference>
<reference evidence="2" key="1">
    <citation type="submission" date="2025-08" db="UniProtKB">
        <authorList>
            <consortium name="Ensembl"/>
        </authorList>
    </citation>
    <scope>IDENTIFICATION</scope>
</reference>
<evidence type="ECO:0000313" key="3">
    <source>
        <dbReference type="Proteomes" id="UP000694562"/>
    </source>
</evidence>
<feature type="compositionally biased region" description="Basic residues" evidence="1">
    <location>
        <begin position="132"/>
        <end position="143"/>
    </location>
</feature>
<feature type="compositionally biased region" description="Low complexity" evidence="1">
    <location>
        <begin position="100"/>
        <end position="117"/>
    </location>
</feature>
<dbReference type="GO" id="GO:0000070">
    <property type="term" value="P:mitotic sister chromatid segregation"/>
    <property type="evidence" value="ECO:0007669"/>
    <property type="project" value="InterPro"/>
</dbReference>
<dbReference type="Proteomes" id="UP000694562">
    <property type="component" value="Unplaced"/>
</dbReference>
<evidence type="ECO:0000313" key="2">
    <source>
        <dbReference type="Ensembl" id="ENSFTIP00000005123.1"/>
    </source>
</evidence>
<dbReference type="OrthoDB" id="5973266at2759"/>
<dbReference type="Ensembl" id="ENSFTIT00000005378.1">
    <property type="protein sequence ID" value="ENSFTIP00000005123.1"/>
    <property type="gene ID" value="ENSFTIG00000003573.1"/>
</dbReference>